<gene>
    <name evidence="2" type="ORF">SDRG_00619</name>
</gene>
<proteinExistence type="predicted"/>
<protein>
    <submittedName>
        <fullName evidence="2">Uncharacterized protein</fullName>
    </submittedName>
</protein>
<accession>T0R458</accession>
<sequence length="125" mass="13464">MGTEASRETHMLTDERPTAAGRAVPTAKATRYETPGNNDGSDDDEPRMPLPVRVPLQATRTATQQPPAYSLRAPPAMPAHLRPKIHLPRANGVLPGDLAAAPTIDDDDDNNNGSLLRGMWRAPSH</sequence>
<reference evidence="2 3" key="1">
    <citation type="submission" date="2012-04" db="EMBL/GenBank/DDBJ databases">
        <title>The Genome Sequence of Saprolegnia declina VS20.</title>
        <authorList>
            <consortium name="The Broad Institute Genome Sequencing Platform"/>
            <person name="Russ C."/>
            <person name="Nusbaum C."/>
            <person name="Tyler B."/>
            <person name="van West P."/>
            <person name="Dieguez-Uribeondo J."/>
            <person name="de Bruijn I."/>
            <person name="Tripathy S."/>
            <person name="Jiang R."/>
            <person name="Young S.K."/>
            <person name="Zeng Q."/>
            <person name="Gargeya S."/>
            <person name="Fitzgerald M."/>
            <person name="Haas B."/>
            <person name="Abouelleil A."/>
            <person name="Alvarado L."/>
            <person name="Arachchi H.M."/>
            <person name="Berlin A."/>
            <person name="Chapman S.B."/>
            <person name="Goldberg J."/>
            <person name="Griggs A."/>
            <person name="Gujja S."/>
            <person name="Hansen M."/>
            <person name="Howarth C."/>
            <person name="Imamovic A."/>
            <person name="Larimer J."/>
            <person name="McCowen C."/>
            <person name="Montmayeur A."/>
            <person name="Murphy C."/>
            <person name="Neiman D."/>
            <person name="Pearson M."/>
            <person name="Priest M."/>
            <person name="Roberts A."/>
            <person name="Saif S."/>
            <person name="Shea T."/>
            <person name="Sisk P."/>
            <person name="Sykes S."/>
            <person name="Wortman J."/>
            <person name="Nusbaum C."/>
            <person name="Birren B."/>
        </authorList>
    </citation>
    <scope>NUCLEOTIDE SEQUENCE [LARGE SCALE GENOMIC DNA]</scope>
    <source>
        <strain evidence="2 3">VS20</strain>
    </source>
</reference>
<feature type="compositionally biased region" description="Basic and acidic residues" evidence="1">
    <location>
        <begin position="1"/>
        <end position="17"/>
    </location>
</feature>
<dbReference type="RefSeq" id="XP_008604325.1">
    <property type="nucleotide sequence ID" value="XM_008606103.1"/>
</dbReference>
<feature type="region of interest" description="Disordered" evidence="1">
    <location>
        <begin position="101"/>
        <end position="125"/>
    </location>
</feature>
<dbReference type="VEuPathDB" id="FungiDB:SDRG_00619"/>
<dbReference type="AlphaFoldDB" id="T0R458"/>
<dbReference type="InParanoid" id="T0R458"/>
<evidence type="ECO:0000256" key="1">
    <source>
        <dbReference type="SAM" id="MobiDB-lite"/>
    </source>
</evidence>
<evidence type="ECO:0000313" key="2">
    <source>
        <dbReference type="EMBL" id="EQC41756.1"/>
    </source>
</evidence>
<dbReference type="EMBL" id="JH767133">
    <property type="protein sequence ID" value="EQC41756.1"/>
    <property type="molecule type" value="Genomic_DNA"/>
</dbReference>
<dbReference type="Proteomes" id="UP000030762">
    <property type="component" value="Unassembled WGS sequence"/>
</dbReference>
<organism evidence="2 3">
    <name type="scientific">Saprolegnia diclina (strain VS20)</name>
    <dbReference type="NCBI Taxonomy" id="1156394"/>
    <lineage>
        <taxon>Eukaryota</taxon>
        <taxon>Sar</taxon>
        <taxon>Stramenopiles</taxon>
        <taxon>Oomycota</taxon>
        <taxon>Saprolegniomycetes</taxon>
        <taxon>Saprolegniales</taxon>
        <taxon>Saprolegniaceae</taxon>
        <taxon>Saprolegnia</taxon>
    </lineage>
</organism>
<name>T0R458_SAPDV</name>
<keyword evidence="3" id="KW-1185">Reference proteome</keyword>
<feature type="region of interest" description="Disordered" evidence="1">
    <location>
        <begin position="1"/>
        <end position="50"/>
    </location>
</feature>
<dbReference type="GeneID" id="19941346"/>
<evidence type="ECO:0000313" key="3">
    <source>
        <dbReference type="Proteomes" id="UP000030762"/>
    </source>
</evidence>